<dbReference type="OrthoDB" id="3481589at2"/>
<evidence type="ECO:0000313" key="3">
    <source>
        <dbReference type="Proteomes" id="UP000309174"/>
    </source>
</evidence>
<accession>A0A5C4J7W6</accession>
<name>A0A5C4J7W6_9ACTN</name>
<dbReference type="InterPro" id="IPR007278">
    <property type="entry name" value="DUF397"/>
</dbReference>
<dbReference type="Pfam" id="PF04149">
    <property type="entry name" value="DUF397"/>
    <property type="match status" value="1"/>
</dbReference>
<reference evidence="2 3" key="1">
    <citation type="submission" date="2019-05" db="EMBL/GenBank/DDBJ databases">
        <title>Draft genome sequence of Actinomadura sp. 14C53.</title>
        <authorList>
            <person name="Saricaoglu S."/>
            <person name="Isik K."/>
        </authorList>
    </citation>
    <scope>NUCLEOTIDE SEQUENCE [LARGE SCALE GENOMIC DNA]</scope>
    <source>
        <strain evidence="2 3">14C53</strain>
    </source>
</reference>
<evidence type="ECO:0000313" key="2">
    <source>
        <dbReference type="EMBL" id="TMQ92130.1"/>
    </source>
</evidence>
<keyword evidence="3" id="KW-1185">Reference proteome</keyword>
<sequence length="61" mass="6651">MTRQSWRKSSHSGTQQGDCVEVADLIPGIGIRDSKDPDLGHLTLTSESFAGLIRSLKQTPK</sequence>
<comment type="caution">
    <text evidence="2">The sequence shown here is derived from an EMBL/GenBank/DDBJ whole genome shotgun (WGS) entry which is preliminary data.</text>
</comment>
<evidence type="ECO:0000259" key="1">
    <source>
        <dbReference type="Pfam" id="PF04149"/>
    </source>
</evidence>
<feature type="domain" description="DUF397" evidence="1">
    <location>
        <begin position="5"/>
        <end position="57"/>
    </location>
</feature>
<dbReference type="AlphaFoldDB" id="A0A5C4J7W6"/>
<proteinExistence type="predicted"/>
<dbReference type="RefSeq" id="WP_138648200.1">
    <property type="nucleotide sequence ID" value="NZ_VCKW01000173.1"/>
</dbReference>
<organism evidence="2 3">
    <name type="scientific">Actinomadura soli</name>
    <dbReference type="NCBI Taxonomy" id="2508997"/>
    <lineage>
        <taxon>Bacteria</taxon>
        <taxon>Bacillati</taxon>
        <taxon>Actinomycetota</taxon>
        <taxon>Actinomycetes</taxon>
        <taxon>Streptosporangiales</taxon>
        <taxon>Thermomonosporaceae</taxon>
        <taxon>Actinomadura</taxon>
    </lineage>
</organism>
<gene>
    <name evidence="2" type="ORF">ETD83_27985</name>
</gene>
<protein>
    <submittedName>
        <fullName evidence="2">DUF397 domain-containing protein</fullName>
    </submittedName>
</protein>
<dbReference type="Proteomes" id="UP000309174">
    <property type="component" value="Unassembled WGS sequence"/>
</dbReference>
<dbReference type="EMBL" id="VCKW01000173">
    <property type="protein sequence ID" value="TMQ92130.1"/>
    <property type="molecule type" value="Genomic_DNA"/>
</dbReference>